<dbReference type="PANTHER" id="PTHR30001:SF1">
    <property type="entry name" value="RIBONUCLEASE E_G-LIKE PROTEIN, CHLOROPLASTIC"/>
    <property type="match status" value="1"/>
</dbReference>
<feature type="domain" description="S1 motif" evidence="11">
    <location>
        <begin position="39"/>
        <end position="118"/>
    </location>
</feature>
<evidence type="ECO:0000313" key="13">
    <source>
        <dbReference type="Proteomes" id="UP000515240"/>
    </source>
</evidence>
<dbReference type="GO" id="GO:0004519">
    <property type="term" value="F:endonuclease activity"/>
    <property type="evidence" value="ECO:0007669"/>
    <property type="project" value="UniProtKB-KW"/>
</dbReference>
<keyword evidence="9" id="KW-0694">RNA-binding</keyword>
<dbReference type="InterPro" id="IPR012340">
    <property type="entry name" value="NA-bd_OB-fold"/>
</dbReference>
<keyword evidence="6" id="KW-0255">Endonuclease</keyword>
<evidence type="ECO:0000256" key="9">
    <source>
        <dbReference type="ARBA" id="ARBA00022884"/>
    </source>
</evidence>
<keyword evidence="7" id="KW-0378">Hydrolase</keyword>
<dbReference type="Proteomes" id="UP000515240">
    <property type="component" value="Chromosome"/>
</dbReference>
<keyword evidence="5" id="KW-0479">Metal-binding</keyword>
<evidence type="ECO:0000256" key="4">
    <source>
        <dbReference type="ARBA" id="ARBA00022722"/>
    </source>
</evidence>
<dbReference type="GO" id="GO:0005737">
    <property type="term" value="C:cytoplasm"/>
    <property type="evidence" value="ECO:0007669"/>
    <property type="project" value="TreeGrafter"/>
</dbReference>
<name>A0A7G5ELM8_9BURK</name>
<dbReference type="GO" id="GO:0006364">
    <property type="term" value="P:rRNA processing"/>
    <property type="evidence" value="ECO:0007669"/>
    <property type="project" value="TreeGrafter"/>
</dbReference>
<keyword evidence="2" id="KW-1003">Cell membrane</keyword>
<dbReference type="GO" id="GO:0004540">
    <property type="term" value="F:RNA nuclease activity"/>
    <property type="evidence" value="ECO:0007669"/>
    <property type="project" value="InterPro"/>
</dbReference>
<dbReference type="InterPro" id="IPR003029">
    <property type="entry name" value="S1_domain"/>
</dbReference>
<gene>
    <name evidence="12" type="ORF">HS961_19810</name>
</gene>
<dbReference type="PROSITE" id="PS50126">
    <property type="entry name" value="S1"/>
    <property type="match status" value="1"/>
</dbReference>
<dbReference type="KEGG" id="cpis:HS961_19810"/>
<keyword evidence="13" id="KW-1185">Reference proteome</keyword>
<dbReference type="InterPro" id="IPR004659">
    <property type="entry name" value="RNase_E/G"/>
</dbReference>
<keyword evidence="4" id="KW-0540">Nuclease</keyword>
<dbReference type="PANTHER" id="PTHR30001">
    <property type="entry name" value="RIBONUCLEASE"/>
    <property type="match status" value="1"/>
</dbReference>
<evidence type="ECO:0000256" key="8">
    <source>
        <dbReference type="ARBA" id="ARBA00022842"/>
    </source>
</evidence>
<dbReference type="Pfam" id="PF00575">
    <property type="entry name" value="S1"/>
    <property type="match status" value="1"/>
</dbReference>
<evidence type="ECO:0000256" key="1">
    <source>
        <dbReference type="ARBA" id="ARBA00001946"/>
    </source>
</evidence>
<dbReference type="GO" id="GO:0003723">
    <property type="term" value="F:RNA binding"/>
    <property type="evidence" value="ECO:0007669"/>
    <property type="project" value="UniProtKB-KW"/>
</dbReference>
<evidence type="ECO:0000259" key="11">
    <source>
        <dbReference type="PROSITE" id="PS50126"/>
    </source>
</evidence>
<dbReference type="SUPFAM" id="SSF50249">
    <property type="entry name" value="Nucleic acid-binding proteins"/>
    <property type="match status" value="1"/>
</dbReference>
<proteinExistence type="predicted"/>
<sequence>MKRILINATQTDERHLALVEGQTLLDYEIEIEGEEQRKGNIYNAVVTRIEPSQQACFVDYGEDREGLLPFPHIAARHLTQGPSPSQAPIETLIREGQELLVQLVEDAHDSQEAVLTTHLSLAGRYWVLKPHAPGGDGEARRSNSDSTAAIKQVMDQLNDSKGMAITARSAAIGRSAAELQSDLNYLRKLWDAIEGATVYNRGAYLIYQDSSLVIRTIRDYFQEDIAEILIDSEDIYEQALQFMNHVVPAHAAKVKYYDSDIPLFEHFQIVQLMASAYPRDGRPA</sequence>
<keyword evidence="8" id="KW-0460">Magnesium</keyword>
<evidence type="ECO:0000256" key="6">
    <source>
        <dbReference type="ARBA" id="ARBA00022759"/>
    </source>
</evidence>
<dbReference type="AlphaFoldDB" id="A0A7G5ELM8"/>
<dbReference type="CDD" id="cd04453">
    <property type="entry name" value="S1_RNase_E"/>
    <property type="match status" value="1"/>
</dbReference>
<dbReference type="GO" id="GO:0046872">
    <property type="term" value="F:metal ion binding"/>
    <property type="evidence" value="ECO:0007669"/>
    <property type="project" value="UniProtKB-KW"/>
</dbReference>
<keyword evidence="3" id="KW-0997">Cell inner membrane</keyword>
<dbReference type="EMBL" id="CP058554">
    <property type="protein sequence ID" value="QMV74903.1"/>
    <property type="molecule type" value="Genomic_DNA"/>
</dbReference>
<organism evidence="12 13">
    <name type="scientific">Comamonas piscis</name>
    <dbReference type="NCBI Taxonomy" id="1562974"/>
    <lineage>
        <taxon>Bacteria</taxon>
        <taxon>Pseudomonadati</taxon>
        <taxon>Pseudomonadota</taxon>
        <taxon>Betaproteobacteria</taxon>
        <taxon>Burkholderiales</taxon>
        <taxon>Comamonadaceae</taxon>
        <taxon>Comamonas</taxon>
    </lineage>
</organism>
<comment type="cofactor">
    <cofactor evidence="1">
        <name>Mg(2+)</name>
        <dbReference type="ChEBI" id="CHEBI:18420"/>
    </cofactor>
</comment>
<keyword evidence="10" id="KW-0472">Membrane</keyword>
<evidence type="ECO:0000256" key="10">
    <source>
        <dbReference type="ARBA" id="ARBA00023136"/>
    </source>
</evidence>
<evidence type="ECO:0000256" key="7">
    <source>
        <dbReference type="ARBA" id="ARBA00022801"/>
    </source>
</evidence>
<evidence type="ECO:0000256" key="5">
    <source>
        <dbReference type="ARBA" id="ARBA00022723"/>
    </source>
</evidence>
<accession>A0A7G5ELM8</accession>
<dbReference type="SMART" id="SM00316">
    <property type="entry name" value="S1"/>
    <property type="match status" value="1"/>
</dbReference>
<evidence type="ECO:0000256" key="2">
    <source>
        <dbReference type="ARBA" id="ARBA00022475"/>
    </source>
</evidence>
<protein>
    <submittedName>
        <fullName evidence="12">Ribonuclease E/G</fullName>
    </submittedName>
</protein>
<evidence type="ECO:0000313" key="12">
    <source>
        <dbReference type="EMBL" id="QMV74903.1"/>
    </source>
</evidence>
<evidence type="ECO:0000256" key="3">
    <source>
        <dbReference type="ARBA" id="ARBA00022519"/>
    </source>
</evidence>
<dbReference type="Pfam" id="PF10150">
    <property type="entry name" value="RNase_E_G"/>
    <property type="match status" value="1"/>
</dbReference>
<dbReference type="Gene3D" id="2.40.50.140">
    <property type="entry name" value="Nucleic acid-binding proteins"/>
    <property type="match status" value="1"/>
</dbReference>
<reference evidence="12 13" key="1">
    <citation type="journal article" date="2020" name="G3 (Bethesda)">
        <title>CeMbio - The Caenorhabditis elegans Microbiome Resource.</title>
        <authorList>
            <person name="Dirksen P."/>
            <person name="Assie A."/>
            <person name="Zimmermann J."/>
            <person name="Zhang F."/>
            <person name="Tietje A.M."/>
            <person name="Marsh S.A."/>
            <person name="Felix M.A."/>
            <person name="Shapira M."/>
            <person name="Kaleta C."/>
            <person name="Schulenburg H."/>
            <person name="Samuel B."/>
        </authorList>
    </citation>
    <scope>NUCLEOTIDE SEQUENCE [LARGE SCALE GENOMIC DNA]</scope>
    <source>
        <strain evidence="12 13">BIGb0172</strain>
    </source>
</reference>
<dbReference type="InterPro" id="IPR019307">
    <property type="entry name" value="RNA-bd_AU-1/RNase_E/G"/>
</dbReference>
<dbReference type="GO" id="GO:0016787">
    <property type="term" value="F:hydrolase activity"/>
    <property type="evidence" value="ECO:0007669"/>
    <property type="project" value="UniProtKB-KW"/>
</dbReference>